<dbReference type="SMART" id="SM00089">
    <property type="entry name" value="PKD"/>
    <property type="match status" value="1"/>
</dbReference>
<sequence length="713" mass="77500">MRKQAVAALLTLAGCVGIPAAAQAQEATPTATPTPQPGAEKFEKVTLNDFPGEPMNLAVLPDGRVLHTARTGELRIHDPESGRNILAAKFDVYSHDEEGLQSVAINPLTFAKDKWVYAYYSPPQNTPADNPATPGFNEGDAPDEGPAAAFLPFKGVIRLSRFKLKGNRLDLKTEQKIMDVPVDRGQCCHVGGNIEFDVKGNLYLSTGDDTNPFFSDGYTPVDDAPGRNPVFDARRSAGNTNDLRGKILRIKPKTNKPGYTVPKGNLFPKGKAKTKPEIYAMGLRNPYRFGIDPKSGTLYVGDYSPDAEKPDPNRGPAGHGRWIIIKEPANYGWPYCVTPTLAYNDYDFRTRLSGPKFDCKAPKNESPHNTGLTTLPPVARPDIWYSYILSPHFPELEVEGPEGNGGIAPMGGPAYEPVKGNKSPFRFPNSYAGKPLFYEWSRDYIKMIELNKAGRQKEIDGFAPFVDNPMDVEWGPDGSLYVLEYGDGYFAENPDAQLSKINYVRNNRSPVVKVQATPQGGAAPLEVQFTSKGTIDPDGDSLKLEWDFDADGKVDSRQPNPKFTFTKNGEYRATLKVTDKTKRSASADVRILVGNQVPVLELLTDPKPNDPAKPFQFGQTVTYEVKVTDDQPVDCSKVTVAYILGHERHGHPQNTYGGCSGTITIPLDAGHAGAANLSAILGASYTDPGGNGQAGLTGTTQVQFTPPAAPHGN</sequence>
<organism evidence="4 5">
    <name type="scientific">Solirubrobacter pauli</name>
    <dbReference type="NCBI Taxonomy" id="166793"/>
    <lineage>
        <taxon>Bacteria</taxon>
        <taxon>Bacillati</taxon>
        <taxon>Actinomycetota</taxon>
        <taxon>Thermoleophilia</taxon>
        <taxon>Solirubrobacterales</taxon>
        <taxon>Solirubrobacteraceae</taxon>
        <taxon>Solirubrobacter</taxon>
    </lineage>
</organism>
<evidence type="ECO:0000256" key="1">
    <source>
        <dbReference type="SAM" id="MobiDB-lite"/>
    </source>
</evidence>
<dbReference type="Pfam" id="PF07995">
    <property type="entry name" value="GSDH"/>
    <property type="match status" value="1"/>
</dbReference>
<dbReference type="PANTHER" id="PTHR19328">
    <property type="entry name" value="HEDGEHOG-INTERACTING PROTEIN"/>
    <property type="match status" value="1"/>
</dbReference>
<dbReference type="InterPro" id="IPR011041">
    <property type="entry name" value="Quinoprot_gluc/sorb_DH_b-prop"/>
</dbReference>
<dbReference type="OrthoDB" id="5522149at2"/>
<dbReference type="SUPFAM" id="SSF49299">
    <property type="entry name" value="PKD domain"/>
    <property type="match status" value="1"/>
</dbReference>
<evidence type="ECO:0000259" key="3">
    <source>
        <dbReference type="PROSITE" id="PS50093"/>
    </source>
</evidence>
<dbReference type="Gene3D" id="2.60.40.10">
    <property type="entry name" value="Immunoglobulins"/>
    <property type="match status" value="1"/>
</dbReference>
<dbReference type="InterPro" id="IPR022409">
    <property type="entry name" value="PKD/Chitinase_dom"/>
</dbReference>
<protein>
    <submittedName>
        <fullName evidence="4">PKD domain-containing protein</fullName>
    </submittedName>
</protein>
<feature type="domain" description="PKD" evidence="3">
    <location>
        <begin position="510"/>
        <end position="593"/>
    </location>
</feature>
<feature type="signal peptide" evidence="2">
    <location>
        <begin position="1"/>
        <end position="24"/>
    </location>
</feature>
<feature type="region of interest" description="Disordered" evidence="1">
    <location>
        <begin position="692"/>
        <end position="713"/>
    </location>
</feature>
<dbReference type="Gene3D" id="2.120.10.30">
    <property type="entry name" value="TolB, C-terminal domain"/>
    <property type="match status" value="1"/>
</dbReference>
<dbReference type="PROSITE" id="PS50093">
    <property type="entry name" value="PKD"/>
    <property type="match status" value="1"/>
</dbReference>
<dbReference type="InterPro" id="IPR035986">
    <property type="entry name" value="PKD_dom_sf"/>
</dbReference>
<dbReference type="RefSeq" id="WP_121255167.1">
    <property type="nucleotide sequence ID" value="NZ_RBIL01000002.1"/>
</dbReference>
<dbReference type="SUPFAM" id="SSF50952">
    <property type="entry name" value="Soluble quinoprotein glucose dehydrogenase"/>
    <property type="match status" value="1"/>
</dbReference>
<dbReference type="AlphaFoldDB" id="A0A660KZ55"/>
<name>A0A660KZ55_9ACTN</name>
<evidence type="ECO:0000256" key="2">
    <source>
        <dbReference type="SAM" id="SignalP"/>
    </source>
</evidence>
<reference evidence="4 5" key="1">
    <citation type="submission" date="2018-10" db="EMBL/GenBank/DDBJ databases">
        <title>Genomic Encyclopedia of Archaeal and Bacterial Type Strains, Phase II (KMG-II): from individual species to whole genera.</title>
        <authorList>
            <person name="Goeker M."/>
        </authorList>
    </citation>
    <scope>NUCLEOTIDE SEQUENCE [LARGE SCALE GENOMIC DNA]</scope>
    <source>
        <strain evidence="4 5">DSM 14954</strain>
    </source>
</reference>
<dbReference type="PANTHER" id="PTHR19328:SF75">
    <property type="entry name" value="ALDOSE SUGAR DEHYDROGENASE YLII"/>
    <property type="match status" value="1"/>
</dbReference>
<accession>A0A660KZ55</accession>
<dbReference type="EMBL" id="RBIL01000002">
    <property type="protein sequence ID" value="RKQ86977.1"/>
    <property type="molecule type" value="Genomic_DNA"/>
</dbReference>
<dbReference type="InterPro" id="IPR013783">
    <property type="entry name" value="Ig-like_fold"/>
</dbReference>
<proteinExistence type="predicted"/>
<dbReference type="Proteomes" id="UP000278962">
    <property type="component" value="Unassembled WGS sequence"/>
</dbReference>
<evidence type="ECO:0000313" key="5">
    <source>
        <dbReference type="Proteomes" id="UP000278962"/>
    </source>
</evidence>
<dbReference type="GO" id="GO:0005975">
    <property type="term" value="P:carbohydrate metabolic process"/>
    <property type="evidence" value="ECO:0007669"/>
    <property type="project" value="UniProtKB-ARBA"/>
</dbReference>
<dbReference type="PROSITE" id="PS51257">
    <property type="entry name" value="PROKAR_LIPOPROTEIN"/>
    <property type="match status" value="1"/>
</dbReference>
<gene>
    <name evidence="4" type="ORF">C8N24_4996</name>
</gene>
<comment type="caution">
    <text evidence="4">The sequence shown here is derived from an EMBL/GenBank/DDBJ whole genome shotgun (WGS) entry which is preliminary data.</text>
</comment>
<dbReference type="InterPro" id="IPR012938">
    <property type="entry name" value="Glc/Sorbosone_DH"/>
</dbReference>
<dbReference type="InterPro" id="IPR011042">
    <property type="entry name" value="6-blade_b-propeller_TolB-like"/>
</dbReference>
<keyword evidence="5" id="KW-1185">Reference proteome</keyword>
<evidence type="ECO:0000313" key="4">
    <source>
        <dbReference type="EMBL" id="RKQ86977.1"/>
    </source>
</evidence>
<feature type="chain" id="PRO_5024894828" evidence="2">
    <location>
        <begin position="25"/>
        <end position="713"/>
    </location>
</feature>
<dbReference type="CDD" id="cd00146">
    <property type="entry name" value="PKD"/>
    <property type="match status" value="1"/>
</dbReference>
<dbReference type="InterPro" id="IPR000601">
    <property type="entry name" value="PKD_dom"/>
</dbReference>
<keyword evidence="2" id="KW-0732">Signal</keyword>
<dbReference type="Pfam" id="PF18911">
    <property type="entry name" value="PKD_4"/>
    <property type="match status" value="1"/>
</dbReference>